<feature type="domain" description="Protein kinase" evidence="14">
    <location>
        <begin position="74"/>
        <end position="396"/>
    </location>
</feature>
<evidence type="ECO:0000313" key="16">
    <source>
        <dbReference type="Proteomes" id="UP000000689"/>
    </source>
</evidence>
<name>G0WGK6_NAUDC</name>
<comment type="subcellular location">
    <subcellularLocation>
        <location evidence="1">Nucleus</location>
    </subcellularLocation>
</comment>
<gene>
    <name evidence="15" type="primary">NDAI0J00420</name>
    <name evidence="15" type="ordered locus">NDAI_0J00420</name>
</gene>
<dbReference type="KEGG" id="ndi:NDAI_0J00420"/>
<feature type="region of interest" description="Disordered" evidence="13">
    <location>
        <begin position="426"/>
        <end position="592"/>
    </location>
</feature>
<evidence type="ECO:0000256" key="4">
    <source>
        <dbReference type="ARBA" id="ARBA00012425"/>
    </source>
</evidence>
<dbReference type="GO" id="GO:0006368">
    <property type="term" value="P:transcription elongation by RNA polymerase II"/>
    <property type="evidence" value="ECO:0007669"/>
    <property type="project" value="EnsemblFungi"/>
</dbReference>
<dbReference type="HOGENOM" id="CLU_000288_167_1_1"/>
<keyword evidence="9 12" id="KW-0067">ATP-binding</keyword>
<keyword evidence="10" id="KW-0539">Nucleus</keyword>
<evidence type="ECO:0000256" key="11">
    <source>
        <dbReference type="ARBA" id="ARBA00041018"/>
    </source>
</evidence>
<protein>
    <recommendedName>
        <fullName evidence="11">Serine/threonine-protein kinase BUR1</fullName>
        <ecNumber evidence="4">2.7.11.22</ecNumber>
        <ecNumber evidence="3">2.7.11.23</ecNumber>
    </recommendedName>
</protein>
<dbReference type="SMART" id="SM00220">
    <property type="entry name" value="S_TKc"/>
    <property type="match status" value="1"/>
</dbReference>
<dbReference type="Gene3D" id="3.30.200.20">
    <property type="entry name" value="Phosphorylase Kinase, domain 1"/>
    <property type="match status" value="1"/>
</dbReference>
<dbReference type="PROSITE" id="PS50011">
    <property type="entry name" value="PROTEIN_KINASE_DOM"/>
    <property type="match status" value="1"/>
</dbReference>
<dbReference type="GeneID" id="11494035"/>
<feature type="compositionally biased region" description="Acidic residues" evidence="13">
    <location>
        <begin position="753"/>
        <end position="764"/>
    </location>
</feature>
<dbReference type="InterPro" id="IPR050108">
    <property type="entry name" value="CDK"/>
</dbReference>
<evidence type="ECO:0000256" key="9">
    <source>
        <dbReference type="ARBA" id="ARBA00022840"/>
    </source>
</evidence>
<dbReference type="EC" id="2.7.11.23" evidence="3"/>
<dbReference type="Pfam" id="PF00069">
    <property type="entry name" value="Pkinase"/>
    <property type="match status" value="1"/>
</dbReference>
<evidence type="ECO:0000256" key="6">
    <source>
        <dbReference type="ARBA" id="ARBA00022679"/>
    </source>
</evidence>
<keyword evidence="7 12" id="KW-0547">Nucleotide-binding</keyword>
<keyword evidence="8" id="KW-0418">Kinase</keyword>
<dbReference type="PROSITE" id="PS00107">
    <property type="entry name" value="PROTEIN_KINASE_ATP"/>
    <property type="match status" value="1"/>
</dbReference>
<evidence type="ECO:0000256" key="8">
    <source>
        <dbReference type="ARBA" id="ARBA00022777"/>
    </source>
</evidence>
<dbReference type="Gene3D" id="1.10.510.10">
    <property type="entry name" value="Transferase(Phosphotransferase) domain 1"/>
    <property type="match status" value="1"/>
</dbReference>
<dbReference type="Proteomes" id="UP000000689">
    <property type="component" value="Chromosome 10"/>
</dbReference>
<dbReference type="GO" id="GO:0005524">
    <property type="term" value="F:ATP binding"/>
    <property type="evidence" value="ECO:0007669"/>
    <property type="project" value="UniProtKB-UniRule"/>
</dbReference>
<feature type="region of interest" description="Disordered" evidence="13">
    <location>
        <begin position="147"/>
        <end position="169"/>
    </location>
</feature>
<feature type="compositionally biased region" description="Basic and acidic residues" evidence="13">
    <location>
        <begin position="645"/>
        <end position="662"/>
    </location>
</feature>
<feature type="compositionally biased region" description="Polar residues" evidence="13">
    <location>
        <begin position="633"/>
        <end position="642"/>
    </location>
</feature>
<evidence type="ECO:0000256" key="5">
    <source>
        <dbReference type="ARBA" id="ARBA00022527"/>
    </source>
</evidence>
<keyword evidence="6" id="KW-0808">Transferase</keyword>
<evidence type="ECO:0000256" key="2">
    <source>
        <dbReference type="ARBA" id="ARBA00006485"/>
    </source>
</evidence>
<comment type="similarity">
    <text evidence="2">Belongs to the protein kinase superfamily. CMGC Ser/Thr protein kinase family. CDC2/CDKX subfamily.</text>
</comment>
<dbReference type="EC" id="2.7.11.22" evidence="4"/>
<feature type="binding site" evidence="12">
    <location>
        <position position="103"/>
    </location>
    <ligand>
        <name>ATP</name>
        <dbReference type="ChEBI" id="CHEBI:30616"/>
    </ligand>
</feature>
<dbReference type="eggNOG" id="KOG0600">
    <property type="taxonomic scope" value="Eukaryota"/>
</dbReference>
<evidence type="ECO:0000256" key="7">
    <source>
        <dbReference type="ARBA" id="ARBA00022741"/>
    </source>
</evidence>
<dbReference type="PROSITE" id="PS00108">
    <property type="entry name" value="PROTEIN_KINASE_ST"/>
    <property type="match status" value="1"/>
</dbReference>
<evidence type="ECO:0000313" key="15">
    <source>
        <dbReference type="EMBL" id="CCD26934.1"/>
    </source>
</evidence>
<dbReference type="InterPro" id="IPR000719">
    <property type="entry name" value="Prot_kinase_dom"/>
</dbReference>
<dbReference type="AlphaFoldDB" id="G0WGK6"/>
<keyword evidence="5" id="KW-0723">Serine/threonine-protein kinase</keyword>
<dbReference type="GO" id="GO:0005634">
    <property type="term" value="C:nucleus"/>
    <property type="evidence" value="ECO:0007669"/>
    <property type="project" value="UniProtKB-SubCell"/>
</dbReference>
<dbReference type="OMA" id="PECHEDA"/>
<dbReference type="InterPro" id="IPR011009">
    <property type="entry name" value="Kinase-like_dom_sf"/>
</dbReference>
<feature type="region of interest" description="Disordered" evidence="13">
    <location>
        <begin position="608"/>
        <end position="764"/>
    </location>
</feature>
<dbReference type="PANTHER" id="PTHR24056">
    <property type="entry name" value="CELL DIVISION PROTEIN KINASE"/>
    <property type="match status" value="1"/>
</dbReference>
<dbReference type="STRING" id="1071378.G0WGK6"/>
<feature type="compositionally biased region" description="Pro residues" evidence="13">
    <location>
        <begin position="615"/>
        <end position="628"/>
    </location>
</feature>
<dbReference type="InterPro" id="IPR008271">
    <property type="entry name" value="Ser/Thr_kinase_AS"/>
</dbReference>
<dbReference type="GO" id="GO:0032968">
    <property type="term" value="P:positive regulation of transcription elongation by RNA polymerase II"/>
    <property type="evidence" value="ECO:0007669"/>
    <property type="project" value="EnsemblFungi"/>
</dbReference>
<evidence type="ECO:0000256" key="3">
    <source>
        <dbReference type="ARBA" id="ARBA00012409"/>
    </source>
</evidence>
<evidence type="ECO:0000256" key="10">
    <source>
        <dbReference type="ARBA" id="ARBA00023242"/>
    </source>
</evidence>
<dbReference type="InterPro" id="IPR017441">
    <property type="entry name" value="Protein_kinase_ATP_BS"/>
</dbReference>
<evidence type="ECO:0000256" key="12">
    <source>
        <dbReference type="PROSITE-ProRule" id="PRU10141"/>
    </source>
</evidence>
<dbReference type="SUPFAM" id="SSF56112">
    <property type="entry name" value="Protein kinase-like (PK-like)"/>
    <property type="match status" value="1"/>
</dbReference>
<organism evidence="15 16">
    <name type="scientific">Naumovozyma dairenensis (strain ATCC 10597 / BCRC 20456 / CBS 421 / NBRC 0211 / NRRL Y-12639)</name>
    <name type="common">Saccharomyces dairenensis</name>
    <dbReference type="NCBI Taxonomy" id="1071378"/>
    <lineage>
        <taxon>Eukaryota</taxon>
        <taxon>Fungi</taxon>
        <taxon>Dikarya</taxon>
        <taxon>Ascomycota</taxon>
        <taxon>Saccharomycotina</taxon>
        <taxon>Saccharomycetes</taxon>
        <taxon>Saccharomycetales</taxon>
        <taxon>Saccharomycetaceae</taxon>
        <taxon>Naumovozyma</taxon>
    </lineage>
</organism>
<evidence type="ECO:0000256" key="13">
    <source>
        <dbReference type="SAM" id="MobiDB-lite"/>
    </source>
</evidence>
<dbReference type="FunFam" id="1.10.510.10:FF:000624">
    <property type="entry name" value="Mitogen-activated protein kinase"/>
    <property type="match status" value="1"/>
</dbReference>
<evidence type="ECO:0000256" key="1">
    <source>
        <dbReference type="ARBA" id="ARBA00004123"/>
    </source>
</evidence>
<feature type="compositionally biased region" description="Polar residues" evidence="13">
    <location>
        <begin position="503"/>
        <end position="547"/>
    </location>
</feature>
<dbReference type="RefSeq" id="XP_003672177.1">
    <property type="nucleotide sequence ID" value="XM_003672129.1"/>
</dbReference>
<feature type="compositionally biased region" description="Low complexity" evidence="13">
    <location>
        <begin position="147"/>
        <end position="159"/>
    </location>
</feature>
<dbReference type="GO" id="GO:0000307">
    <property type="term" value="C:cyclin-dependent protein kinase holoenzyme complex"/>
    <property type="evidence" value="ECO:0007669"/>
    <property type="project" value="EnsemblFungi"/>
</dbReference>
<dbReference type="CDD" id="cd07866">
    <property type="entry name" value="STKc_BUR1"/>
    <property type="match status" value="1"/>
</dbReference>
<reference evidence="15 16" key="1">
    <citation type="journal article" date="2011" name="Proc. Natl. Acad. Sci. U.S.A.">
        <title>Evolutionary erosion of yeast sex chromosomes by mating-type switching accidents.</title>
        <authorList>
            <person name="Gordon J.L."/>
            <person name="Armisen D."/>
            <person name="Proux-Wera E."/>
            <person name="Oheigeartaigh S.S."/>
            <person name="Byrne K.P."/>
            <person name="Wolfe K.H."/>
        </authorList>
    </citation>
    <scope>NUCLEOTIDE SEQUENCE [LARGE SCALE GENOMIC DNA]</scope>
    <source>
        <strain evidence="16">ATCC 10597 / BCRC 20456 / CBS 421 / NBRC 0211 / NRRL Y-12639</strain>
    </source>
</reference>
<accession>G0WGK6</accession>
<dbReference type="OrthoDB" id="28397at2759"/>
<proteinExistence type="inferred from homology"/>
<evidence type="ECO:0000259" key="14">
    <source>
        <dbReference type="PROSITE" id="PS50011"/>
    </source>
</evidence>
<dbReference type="PANTHER" id="PTHR24056:SF233">
    <property type="entry name" value="CYCLIN-DEPENDENT KINASE 9"/>
    <property type="match status" value="1"/>
</dbReference>
<sequence>MADSKTDISVNTEEMKSPISHANASYSSEFKYKIGKVKQTPVVQTDPKTGLTFIELKARPNEKVYGCTTFANNYREDKKLGRGTFGEVYKGIHLATQRQVAMKRILVNVEKDLFPITAQREITILKKLNHKNILKLLEMVYDYPPDSSSSSSSSSLSSKNNKKESPSSQNDPKFFYMILPYMVSDLSGILHNPRVNLEMKDIKNMMLQLLEGVNYIHCQKFMHRDIKAANILIDHKGIIKLADFGLARVYYGSPPNLKYPGGAGSGAKYTSVVVTRWYRAPELVLGDKHYTTAVDIWGVGCVFAELFEKKPILQGSTDIDQGHVIFKLLGTPTEEDWKLAKYLPGAELTKTTYKSTLEERFGKWLDKTGLDFLRQLLALDPYKRLTAMSAVRHPFFKEEPLPSGQLSLPCEESHEADIKRYKEEMHQAMSLKAPSAPQGHLVEKSNPSSTRVSVAHNGSVLERKQIPTGPGPKQSKAELPPKPSTEMEYKPPMPTGSRLGPSRYSQNKINQRPNQDYRNNYINPSHHNENTRSTQGSYFQHSSNTSAELPRKRSYSNDKNNNYGLPSRPANVRPHPHLASPSGRGLPQKPPALQINSRYNAVPNFNNTISAQKKPQPPTGPARIPPRGPISRYSGTSANSLKIESPPHKKQDISREEKHAPSKDNGGSLFSRIGVSEQYEARQQQRRNSRQYNNNDQAPSSHKNGYHIQPPPPQQQNPNYGWANTKKQAGDNSSTRKHNTNNNQGIHPKYIEDDSGNEDIADLY</sequence>
<dbReference type="EMBL" id="HE580276">
    <property type="protein sequence ID" value="CCD26934.1"/>
    <property type="molecule type" value="Genomic_DNA"/>
</dbReference>
<keyword evidence="16" id="KW-1185">Reference proteome</keyword>
<dbReference type="GO" id="GO:0004693">
    <property type="term" value="F:cyclin-dependent protein serine/threonine kinase activity"/>
    <property type="evidence" value="ECO:0007669"/>
    <property type="project" value="UniProtKB-EC"/>
</dbReference>
<dbReference type="GO" id="GO:0008353">
    <property type="term" value="F:RNA polymerase II CTD heptapeptide repeat kinase activity"/>
    <property type="evidence" value="ECO:0007669"/>
    <property type="project" value="UniProtKB-EC"/>
</dbReference>